<feature type="compositionally biased region" description="Polar residues" evidence="14">
    <location>
        <begin position="389"/>
        <end position="399"/>
    </location>
</feature>
<accession>A0A6P6NA04</accession>
<dbReference type="Pfam" id="PF15009">
    <property type="entry name" value="STING_LBD"/>
    <property type="match status" value="1"/>
</dbReference>
<evidence type="ECO:0000256" key="10">
    <source>
        <dbReference type="ARBA" id="ARBA00022824"/>
    </source>
</evidence>
<dbReference type="GO" id="GO:0035438">
    <property type="term" value="F:cyclic-di-GMP binding"/>
    <property type="evidence" value="ECO:0007669"/>
    <property type="project" value="TreeGrafter"/>
</dbReference>
<feature type="domain" description="STING ligand-binding" evidence="16">
    <location>
        <begin position="151"/>
        <end position="328"/>
    </location>
</feature>
<evidence type="ECO:0000256" key="2">
    <source>
        <dbReference type="ARBA" id="ARBA00004477"/>
    </source>
</evidence>
<dbReference type="RefSeq" id="XP_026105031.1">
    <property type="nucleotide sequence ID" value="XM_026249246.1"/>
</dbReference>
<dbReference type="GO" id="GO:0002218">
    <property type="term" value="P:activation of innate immune response"/>
    <property type="evidence" value="ECO:0007669"/>
    <property type="project" value="InterPro"/>
</dbReference>
<dbReference type="Gene3D" id="1.20.5.5200">
    <property type="match status" value="1"/>
</dbReference>
<dbReference type="FunFam" id="1.20.5.5200:FF:000001">
    <property type="entry name" value="Stimulator of interferon genes protein"/>
    <property type="match status" value="1"/>
</dbReference>
<dbReference type="Gene3D" id="3.40.50.12100">
    <property type="entry name" value="Stimulator of interferon genes protein"/>
    <property type="match status" value="1"/>
</dbReference>
<evidence type="ECO:0000256" key="11">
    <source>
        <dbReference type="ARBA" id="ARBA00022989"/>
    </source>
</evidence>
<dbReference type="GO" id="GO:0000045">
    <property type="term" value="P:autophagosome assembly"/>
    <property type="evidence" value="ECO:0007669"/>
    <property type="project" value="TreeGrafter"/>
</dbReference>
<feature type="region of interest" description="Disordered" evidence="14">
    <location>
        <begin position="342"/>
        <end position="399"/>
    </location>
</feature>
<evidence type="ECO:0000256" key="5">
    <source>
        <dbReference type="ARBA" id="ARBA00004653"/>
    </source>
</evidence>
<keyword evidence="12 15" id="KW-0472">Membrane</keyword>
<proteinExistence type="inferred from homology"/>
<evidence type="ECO:0000313" key="18">
    <source>
        <dbReference type="Proteomes" id="UP000515129"/>
    </source>
</evidence>
<evidence type="ECO:0000256" key="9">
    <source>
        <dbReference type="ARBA" id="ARBA00022741"/>
    </source>
</evidence>
<dbReference type="GO" id="GO:0045087">
    <property type="term" value="P:innate immune response"/>
    <property type="evidence" value="ECO:0007669"/>
    <property type="project" value="TreeGrafter"/>
</dbReference>
<dbReference type="GeneID" id="113076544"/>
<dbReference type="PANTHER" id="PTHR34339:SF1">
    <property type="entry name" value="STIMULATOR OF INTERFERON GENES PROTEIN"/>
    <property type="match status" value="1"/>
</dbReference>
<dbReference type="GO" id="GO:0061709">
    <property type="term" value="P:reticulophagy"/>
    <property type="evidence" value="ECO:0007669"/>
    <property type="project" value="TreeGrafter"/>
</dbReference>
<feature type="domain" description="STING transmembrane" evidence="17">
    <location>
        <begin position="44"/>
        <end position="149"/>
    </location>
</feature>
<evidence type="ECO:0000259" key="17">
    <source>
        <dbReference type="Pfam" id="PF23417"/>
    </source>
</evidence>
<dbReference type="GO" id="GO:0016239">
    <property type="term" value="P:positive regulation of macroautophagy"/>
    <property type="evidence" value="ECO:0007669"/>
    <property type="project" value="TreeGrafter"/>
</dbReference>
<dbReference type="CDD" id="cd22658">
    <property type="entry name" value="STING_C_metazoan-like"/>
    <property type="match status" value="1"/>
</dbReference>
<protein>
    <recommendedName>
        <fullName evidence="7">Stimulator of interferon genes protein</fullName>
    </recommendedName>
</protein>
<dbReference type="AlphaFoldDB" id="A0A6P6NA04"/>
<keyword evidence="18" id="KW-1185">Reference proteome</keyword>
<comment type="subcellular location">
    <subcellularLocation>
        <location evidence="4">Cytoplasm</location>
        <location evidence="4">Perinuclear region</location>
    </subcellularLocation>
    <subcellularLocation>
        <location evidence="3">Cytoplasmic vesicle</location>
        <location evidence="3">Autophagosome membrane</location>
        <topology evidence="3">Multi-pass membrane protein</topology>
    </subcellularLocation>
    <subcellularLocation>
        <location evidence="2">Endoplasmic reticulum membrane</location>
        <topology evidence="2">Multi-pass membrane protein</topology>
    </subcellularLocation>
    <subcellularLocation>
        <location evidence="1">Endoplasmic reticulum-Golgi intermediate compartment membrane</location>
        <topology evidence="1">Multi-pass membrane protein</topology>
    </subcellularLocation>
    <subcellularLocation>
        <location evidence="5">Golgi apparatus membrane</location>
        <topology evidence="5">Multi-pass membrane protein</topology>
    </subcellularLocation>
</comment>
<organism evidence="18 19">
    <name type="scientific">Carassius auratus</name>
    <name type="common">Goldfish</name>
    <dbReference type="NCBI Taxonomy" id="7957"/>
    <lineage>
        <taxon>Eukaryota</taxon>
        <taxon>Metazoa</taxon>
        <taxon>Chordata</taxon>
        <taxon>Craniata</taxon>
        <taxon>Vertebrata</taxon>
        <taxon>Euteleostomi</taxon>
        <taxon>Actinopterygii</taxon>
        <taxon>Neopterygii</taxon>
        <taxon>Teleostei</taxon>
        <taxon>Ostariophysi</taxon>
        <taxon>Cypriniformes</taxon>
        <taxon>Cyprinidae</taxon>
        <taxon>Cyprininae</taxon>
        <taxon>Carassius</taxon>
    </lineage>
</organism>
<feature type="transmembrane region" description="Helical" evidence="15">
    <location>
        <begin position="18"/>
        <end position="36"/>
    </location>
</feature>
<dbReference type="GO" id="GO:0033116">
    <property type="term" value="C:endoplasmic reticulum-Golgi intermediate compartment membrane"/>
    <property type="evidence" value="ECO:0007669"/>
    <property type="project" value="UniProtKB-SubCell"/>
</dbReference>
<keyword evidence="9" id="KW-0547">Nucleotide-binding</keyword>
<dbReference type="InterPro" id="IPR055432">
    <property type="entry name" value="STING_LBD"/>
</dbReference>
<evidence type="ECO:0000256" key="8">
    <source>
        <dbReference type="ARBA" id="ARBA00022692"/>
    </source>
</evidence>
<evidence type="ECO:0000256" key="3">
    <source>
        <dbReference type="ARBA" id="ARBA00004542"/>
    </source>
</evidence>
<dbReference type="InterPro" id="IPR055434">
    <property type="entry name" value="STING_TM"/>
</dbReference>
<name>A0A6P6NA04_CARAU</name>
<evidence type="ECO:0000256" key="1">
    <source>
        <dbReference type="ARBA" id="ARBA00004457"/>
    </source>
</evidence>
<keyword evidence="8 15" id="KW-0812">Transmembrane</keyword>
<dbReference type="FunFam" id="3.40.50.12100:FF:000001">
    <property type="entry name" value="Stimulator of interferon genes protein"/>
    <property type="match status" value="1"/>
</dbReference>
<dbReference type="GO" id="GO:0000139">
    <property type="term" value="C:Golgi membrane"/>
    <property type="evidence" value="ECO:0007669"/>
    <property type="project" value="UniProtKB-SubCell"/>
</dbReference>
<evidence type="ECO:0000256" key="4">
    <source>
        <dbReference type="ARBA" id="ARBA00004556"/>
    </source>
</evidence>
<evidence type="ECO:0000256" key="13">
    <source>
        <dbReference type="ARBA" id="ARBA00024169"/>
    </source>
</evidence>
<dbReference type="GO" id="GO:0032481">
    <property type="term" value="P:positive regulation of type I interferon production"/>
    <property type="evidence" value="ECO:0007669"/>
    <property type="project" value="InterPro"/>
</dbReference>
<evidence type="ECO:0000256" key="15">
    <source>
        <dbReference type="SAM" id="Phobius"/>
    </source>
</evidence>
<dbReference type="GO" id="GO:0048471">
    <property type="term" value="C:perinuclear region of cytoplasm"/>
    <property type="evidence" value="ECO:0007669"/>
    <property type="project" value="UniProtKB-SubCell"/>
</dbReference>
<dbReference type="SMR" id="A0A6P6NA04"/>
<keyword evidence="10" id="KW-0256">Endoplasmic reticulum</keyword>
<evidence type="ECO:0000259" key="16">
    <source>
        <dbReference type="Pfam" id="PF15009"/>
    </source>
</evidence>
<dbReference type="InterPro" id="IPR047191">
    <property type="entry name" value="STING_C_chordates"/>
</dbReference>
<evidence type="ECO:0000256" key="12">
    <source>
        <dbReference type="ARBA" id="ARBA00023136"/>
    </source>
</evidence>
<dbReference type="GO" id="GO:0051607">
    <property type="term" value="P:defense response to virus"/>
    <property type="evidence" value="ECO:0007669"/>
    <property type="project" value="TreeGrafter"/>
</dbReference>
<dbReference type="Proteomes" id="UP000515129">
    <property type="component" value="Unplaced"/>
</dbReference>
<dbReference type="GO" id="GO:0061507">
    <property type="term" value="F:2',3'-cyclic GMP-AMP binding"/>
    <property type="evidence" value="ECO:0007669"/>
    <property type="project" value="TreeGrafter"/>
</dbReference>
<reference evidence="19" key="1">
    <citation type="submission" date="2025-08" db="UniProtKB">
        <authorList>
            <consortium name="RefSeq"/>
        </authorList>
    </citation>
    <scope>IDENTIFICATION</scope>
    <source>
        <strain evidence="19">Wakin</strain>
        <tissue evidence="19">Muscle</tissue>
    </source>
</reference>
<dbReference type="PANTHER" id="PTHR34339">
    <property type="entry name" value="STIMULATOR OF INTERFERON GENES PROTEIN"/>
    <property type="match status" value="1"/>
</dbReference>
<dbReference type="GO" id="GO:0005789">
    <property type="term" value="C:endoplasmic reticulum membrane"/>
    <property type="evidence" value="ECO:0007669"/>
    <property type="project" value="UniProtKB-SubCell"/>
</dbReference>
<dbReference type="KEGG" id="caua:113076544"/>
<gene>
    <name evidence="19" type="primary">LOC113076544</name>
</gene>
<evidence type="ECO:0000256" key="7">
    <source>
        <dbReference type="ARBA" id="ARBA00018708"/>
    </source>
</evidence>
<dbReference type="InterPro" id="IPR038623">
    <property type="entry name" value="STING_C_sf"/>
</dbReference>
<sequence>MSGVMGEDGLVPRARSRLPVVCSAGLGLLMLLVAWLLDPARFSDRAGIIIFCITVETFIHSMCLLAEEWLFHSKQRYHGKINEIFQACFRRHVVLGMCPICLLVLWKISFSGEQKSTIALMCAVSLLLKSSGFLGPAPVEISEICEMKKMNVAHGLAWSFYLGYLRFLLPDLQNKVSQYSSTKGKLSSPRLHILLPLNARVPTKPEDEDTNVIFSENLPELERDTAGVRKRSYKNSVYKITQDRETFSCVLEYATPLLTLYQMSHESSAGFGENERKQQVLLFYRTLSQILEDSLECRNRYRLILLNDEHTGDPHYLSREIIQHLKQQDREIHMNPIQELPNEVHPVPEEGPIRNLNGAHHPEDPISNDPTLMFSQPHSLRSEPVETTDYFNQPNNAKR</sequence>
<feature type="compositionally biased region" description="Polar residues" evidence="14">
    <location>
        <begin position="368"/>
        <end position="379"/>
    </location>
</feature>
<feature type="transmembrane region" description="Helical" evidence="15">
    <location>
        <begin position="48"/>
        <end position="71"/>
    </location>
</feature>
<evidence type="ECO:0000256" key="14">
    <source>
        <dbReference type="SAM" id="MobiDB-lite"/>
    </source>
</evidence>
<dbReference type="Pfam" id="PF23417">
    <property type="entry name" value="STING_TM"/>
    <property type="match status" value="1"/>
</dbReference>
<keyword evidence="11 15" id="KW-1133">Transmembrane helix</keyword>
<evidence type="ECO:0000313" key="19">
    <source>
        <dbReference type="RefSeq" id="XP_026105031.1"/>
    </source>
</evidence>
<comment type="catalytic activity">
    <reaction evidence="13">
        <text>H(+)(in) = H(+)(out)</text>
        <dbReference type="Rhea" id="RHEA:34979"/>
        <dbReference type="ChEBI" id="CHEBI:15378"/>
    </reaction>
</comment>
<comment type="similarity">
    <text evidence="6">Belongs to the STING family.</text>
</comment>
<dbReference type="InterPro" id="IPR029158">
    <property type="entry name" value="STING"/>
</dbReference>
<evidence type="ECO:0000256" key="6">
    <source>
        <dbReference type="ARBA" id="ARBA00009027"/>
    </source>
</evidence>
<dbReference type="GO" id="GO:0000421">
    <property type="term" value="C:autophagosome membrane"/>
    <property type="evidence" value="ECO:0007669"/>
    <property type="project" value="UniProtKB-SubCell"/>
</dbReference>
<feature type="transmembrane region" description="Helical" evidence="15">
    <location>
        <begin position="92"/>
        <end position="112"/>
    </location>
</feature>
<dbReference type="OrthoDB" id="6053839at2759"/>